<evidence type="ECO:0000259" key="9">
    <source>
        <dbReference type="PROSITE" id="PS50885"/>
    </source>
</evidence>
<evidence type="ECO:0000256" key="2">
    <source>
        <dbReference type="ARBA" id="ARBA00005381"/>
    </source>
</evidence>
<dbReference type="KEGG" id="bja:bll2853"/>
<dbReference type="SUPFAM" id="SSF55073">
    <property type="entry name" value="Nucleotide cyclase"/>
    <property type="match status" value="1"/>
</dbReference>
<proteinExistence type="inferred from homology"/>
<dbReference type="eggNOG" id="COG2114">
    <property type="taxonomic scope" value="Bacteria"/>
</dbReference>
<evidence type="ECO:0000256" key="1">
    <source>
        <dbReference type="ARBA" id="ARBA00004196"/>
    </source>
</evidence>
<dbReference type="CDD" id="cd06225">
    <property type="entry name" value="HAMP"/>
    <property type="match status" value="1"/>
</dbReference>
<dbReference type="EnsemblBacteria" id="BAC48118">
    <property type="protein sequence ID" value="BAC48118"/>
    <property type="gene ID" value="BAC48118"/>
</dbReference>
<dbReference type="FunFam" id="3.30.70.1230:FF:000016">
    <property type="entry name" value="Adenylate/guanylate cyclase domain-containing protein"/>
    <property type="match status" value="1"/>
</dbReference>
<dbReference type="AlphaFoldDB" id="Q89RB9"/>
<protein>
    <submittedName>
        <fullName evidence="10">Bll2853 protein</fullName>
    </submittedName>
</protein>
<evidence type="ECO:0000256" key="3">
    <source>
        <dbReference type="ARBA" id="ARBA00022475"/>
    </source>
</evidence>
<keyword evidence="6 7" id="KW-0472">Membrane</keyword>
<dbReference type="PhylomeDB" id="Q89RB9"/>
<evidence type="ECO:0000256" key="5">
    <source>
        <dbReference type="ARBA" id="ARBA00022989"/>
    </source>
</evidence>
<dbReference type="GO" id="GO:0030313">
    <property type="term" value="C:cell envelope"/>
    <property type="evidence" value="ECO:0007669"/>
    <property type="project" value="UniProtKB-SubCell"/>
</dbReference>
<keyword evidence="5 7" id="KW-1133">Transmembrane helix</keyword>
<sequence length="585" mass="64204">MSARSSLFAHPWRRWLTMTIRKKIFLLAGILLAIFGAVVGVLGFAQKLDSDQLGNITEYELPLSRMVSEFDVLTDRYELEVLRVLISDRADAGTERTAMAAVRATADELRDTVKTGEALLHKATGDPGYDTEDRVDLARMAGVLKYMGRSLEDFLAVRDATLAAISEGRRDEARTISRGFAKFALAFGPDLSQIRRELADLTDRSTRRVLARQRLNTYLSLALFVAACGIGLGVSAIGSTRVVSGLRQLVATTKALELGTNAEPVLIATRDEVGELALSFNRMVDELRARDRVKDTFGKFVDPRLVSRLIASGADQAERRSLTIFFSDIKQFTGISEQLTASAVVHLLNNYFGAVANVIHGHRGIIDKYIGDAVMAFWVPPFSNGDEHASDACRAALEQQDAIAALREQVPEITGMRRNAPELVIRMGIATGEAVIGTIGSDSARSYTVIGDSVNLASRLEGMNKIYGTLIIISEETFRLAQGAIEAREIDTITVAGKTEPVRIYELMGRAGELESTRDELRVLFAQGLAAYRSRNWSTAQTAFESCLCKIPDDGPTRVFLERIAHLGHAPPAADWDGVWRHVEK</sequence>
<evidence type="ECO:0000313" key="11">
    <source>
        <dbReference type="Proteomes" id="UP000002526"/>
    </source>
</evidence>
<accession>Q89RB9</accession>
<dbReference type="Gene3D" id="6.10.340.10">
    <property type="match status" value="1"/>
</dbReference>
<evidence type="ECO:0000313" key="10">
    <source>
        <dbReference type="EMBL" id="BAC48118.1"/>
    </source>
</evidence>
<evidence type="ECO:0000256" key="4">
    <source>
        <dbReference type="ARBA" id="ARBA00022692"/>
    </source>
</evidence>
<feature type="domain" description="Guanylate cyclase" evidence="8">
    <location>
        <begin position="323"/>
        <end position="461"/>
    </location>
</feature>
<dbReference type="OrthoDB" id="9789782at2"/>
<dbReference type="PROSITE" id="PS50885">
    <property type="entry name" value="HAMP"/>
    <property type="match status" value="1"/>
</dbReference>
<comment type="similarity">
    <text evidence="2">Belongs to the adenylyl cyclase class-3 family.</text>
</comment>
<dbReference type="PATRIC" id="fig|224911.5.peg.2835"/>
<dbReference type="InterPro" id="IPR003660">
    <property type="entry name" value="HAMP_dom"/>
</dbReference>
<reference evidence="11" key="1">
    <citation type="journal article" date="2002" name="DNA Res.">
        <title>Complete genomic sequence of nitrogen-fixing symbiotic bacterium Bradyrhizobium japonicum USDA110.</title>
        <authorList>
            <person name="Kaneko T."/>
            <person name="Nakamura Y."/>
            <person name="Sato S."/>
            <person name="Minamisawa K."/>
            <person name="Uchiumi T."/>
            <person name="Sasamoto S."/>
            <person name="Watanabe A."/>
            <person name="Idesawa K."/>
            <person name="Iriguchi M."/>
            <person name="Kawashima K."/>
            <person name="Kohara M."/>
            <person name="Matsumoto M."/>
            <person name="Shimpo S."/>
            <person name="Tsuruoka H."/>
            <person name="Wada T."/>
            <person name="Yamada M."/>
            <person name="Tabata S."/>
        </authorList>
    </citation>
    <scope>NUCLEOTIDE SEQUENCE [LARGE SCALE GENOMIC DNA]</scope>
    <source>
        <strain evidence="11">JCM 10833 / BCRC 13528 / IAM 13628 / NBRC 14792 / USDA 110</strain>
    </source>
</reference>
<name>Q89RB9_BRADU</name>
<dbReference type="EMBL" id="BA000040">
    <property type="protein sequence ID" value="BAC48118.1"/>
    <property type="molecule type" value="Genomic_DNA"/>
</dbReference>
<dbReference type="SMART" id="SM00304">
    <property type="entry name" value="HAMP"/>
    <property type="match status" value="1"/>
</dbReference>
<dbReference type="Proteomes" id="UP000002526">
    <property type="component" value="Chromosome"/>
</dbReference>
<dbReference type="GO" id="GO:0016020">
    <property type="term" value="C:membrane"/>
    <property type="evidence" value="ECO:0007669"/>
    <property type="project" value="InterPro"/>
</dbReference>
<keyword evidence="11" id="KW-1185">Reference proteome</keyword>
<comment type="subcellular location">
    <subcellularLocation>
        <location evidence="1">Cell envelope</location>
    </subcellularLocation>
</comment>
<evidence type="ECO:0000256" key="6">
    <source>
        <dbReference type="ARBA" id="ARBA00023136"/>
    </source>
</evidence>
<dbReference type="InParanoid" id="Q89RB9"/>
<dbReference type="GO" id="GO:0006171">
    <property type="term" value="P:cAMP biosynthetic process"/>
    <property type="evidence" value="ECO:0000318"/>
    <property type="project" value="GO_Central"/>
</dbReference>
<dbReference type="SMART" id="SM00044">
    <property type="entry name" value="CYCc"/>
    <property type="match status" value="1"/>
</dbReference>
<dbReference type="PROSITE" id="PS50125">
    <property type="entry name" value="GUANYLATE_CYCLASE_2"/>
    <property type="match status" value="1"/>
</dbReference>
<dbReference type="Gene3D" id="3.30.70.1230">
    <property type="entry name" value="Nucleotide cyclase"/>
    <property type="match status" value="1"/>
</dbReference>
<dbReference type="PANTHER" id="PTHR43081">
    <property type="entry name" value="ADENYLATE CYCLASE, TERMINAL-DIFFERENTIATION SPECIFIC-RELATED"/>
    <property type="match status" value="1"/>
</dbReference>
<feature type="domain" description="HAMP" evidence="9">
    <location>
        <begin position="240"/>
        <end position="292"/>
    </location>
</feature>
<dbReference type="Pfam" id="PF00211">
    <property type="entry name" value="Guanylate_cyc"/>
    <property type="match status" value="1"/>
</dbReference>
<dbReference type="Pfam" id="PF00672">
    <property type="entry name" value="HAMP"/>
    <property type="match status" value="1"/>
</dbReference>
<feature type="transmembrane region" description="Helical" evidence="7">
    <location>
        <begin position="218"/>
        <end position="238"/>
    </location>
</feature>
<dbReference type="PANTHER" id="PTHR43081:SF1">
    <property type="entry name" value="ADENYLATE CYCLASE, TERMINAL-DIFFERENTIATION SPECIFIC"/>
    <property type="match status" value="1"/>
</dbReference>
<dbReference type="HOGENOM" id="CLU_473014_0_0_5"/>
<dbReference type="InterPro" id="IPR050697">
    <property type="entry name" value="Adenylyl/Guanylyl_Cyclase_3/4"/>
</dbReference>
<dbReference type="SUPFAM" id="SSF158472">
    <property type="entry name" value="HAMP domain-like"/>
    <property type="match status" value="1"/>
</dbReference>
<dbReference type="GO" id="GO:0035556">
    <property type="term" value="P:intracellular signal transduction"/>
    <property type="evidence" value="ECO:0007669"/>
    <property type="project" value="InterPro"/>
</dbReference>
<evidence type="ECO:0000259" key="8">
    <source>
        <dbReference type="PROSITE" id="PS50125"/>
    </source>
</evidence>
<evidence type="ECO:0000256" key="7">
    <source>
        <dbReference type="SAM" id="Phobius"/>
    </source>
</evidence>
<dbReference type="InterPro" id="IPR001054">
    <property type="entry name" value="A/G_cyclase"/>
</dbReference>
<dbReference type="InterPro" id="IPR029787">
    <property type="entry name" value="Nucleotide_cyclase"/>
</dbReference>
<keyword evidence="4 7" id="KW-0812">Transmembrane</keyword>
<dbReference type="GO" id="GO:0004016">
    <property type="term" value="F:adenylate cyclase activity"/>
    <property type="evidence" value="ECO:0000318"/>
    <property type="project" value="GO_Central"/>
</dbReference>
<keyword evidence="3" id="KW-1003">Cell membrane</keyword>
<organism evidence="10 11">
    <name type="scientific">Bradyrhizobium diazoefficiens (strain JCM 10833 / BCRC 13528 / IAM 13628 / NBRC 14792 / USDA 110)</name>
    <dbReference type="NCBI Taxonomy" id="224911"/>
    <lineage>
        <taxon>Bacteria</taxon>
        <taxon>Pseudomonadati</taxon>
        <taxon>Pseudomonadota</taxon>
        <taxon>Alphaproteobacteria</taxon>
        <taxon>Hyphomicrobiales</taxon>
        <taxon>Nitrobacteraceae</taxon>
        <taxon>Bradyrhizobium</taxon>
    </lineage>
</organism>
<gene>
    <name evidence="10" type="ordered locus">bll2853</name>
</gene>
<dbReference type="CDD" id="cd07302">
    <property type="entry name" value="CHD"/>
    <property type="match status" value="1"/>
</dbReference>